<evidence type="ECO:0000256" key="1">
    <source>
        <dbReference type="SAM" id="MobiDB-lite"/>
    </source>
</evidence>
<dbReference type="RefSeq" id="WP_129894146.1">
    <property type="nucleotide sequence ID" value="NZ_CP035758.1"/>
</dbReference>
<keyword evidence="3" id="KW-1185">Reference proteome</keyword>
<feature type="region of interest" description="Disordered" evidence="1">
    <location>
        <begin position="35"/>
        <end position="74"/>
    </location>
</feature>
<proteinExistence type="predicted"/>
<gene>
    <name evidence="2" type="ORF">EPA93_46795</name>
</gene>
<protein>
    <submittedName>
        <fullName evidence="2">Uncharacterized protein</fullName>
    </submittedName>
</protein>
<feature type="compositionally biased region" description="Polar residues" evidence="1">
    <location>
        <begin position="43"/>
        <end position="52"/>
    </location>
</feature>
<evidence type="ECO:0000313" key="2">
    <source>
        <dbReference type="EMBL" id="QBD83078.1"/>
    </source>
</evidence>
<reference evidence="2 3" key="1">
    <citation type="submission" date="2019-01" db="EMBL/GenBank/DDBJ databases">
        <title>Ktedonosporobacter rubrisoli SCAWS-G2.</title>
        <authorList>
            <person name="Huang Y."/>
            <person name="Yan B."/>
        </authorList>
    </citation>
    <scope>NUCLEOTIDE SEQUENCE [LARGE SCALE GENOMIC DNA]</scope>
    <source>
        <strain evidence="2 3">SCAWS-G2</strain>
    </source>
</reference>
<evidence type="ECO:0000313" key="3">
    <source>
        <dbReference type="Proteomes" id="UP000290365"/>
    </source>
</evidence>
<dbReference type="KEGG" id="kbs:EPA93_46795"/>
<dbReference type="EMBL" id="CP035758">
    <property type="protein sequence ID" value="QBD83078.1"/>
    <property type="molecule type" value="Genomic_DNA"/>
</dbReference>
<dbReference type="AlphaFoldDB" id="A0A4P6K456"/>
<organism evidence="2 3">
    <name type="scientific">Ktedonosporobacter rubrisoli</name>
    <dbReference type="NCBI Taxonomy" id="2509675"/>
    <lineage>
        <taxon>Bacteria</taxon>
        <taxon>Bacillati</taxon>
        <taxon>Chloroflexota</taxon>
        <taxon>Ktedonobacteria</taxon>
        <taxon>Ktedonobacterales</taxon>
        <taxon>Ktedonosporobacteraceae</taxon>
        <taxon>Ktedonosporobacter</taxon>
    </lineage>
</organism>
<sequence length="128" mass="14290">MSQAQGNSPDQSSTQRAEQVLTTLGHRIGFLAGMASQRVEQAIRSTRPQSHQQDSHESHKPSSAPRAKEAMPQAMTRAEELVQQAELDLGQWAAQLGLQSQRLTARIREDLEDIWADAQHQRNIKKPS</sequence>
<dbReference type="Proteomes" id="UP000290365">
    <property type="component" value="Chromosome"/>
</dbReference>
<name>A0A4P6K456_KTERU</name>
<feature type="region of interest" description="Disordered" evidence="1">
    <location>
        <begin position="1"/>
        <end position="21"/>
    </location>
</feature>
<accession>A0A4P6K456</accession>